<organism evidence="1 2">
    <name type="scientific">Melia azedarach</name>
    <name type="common">Chinaberry tree</name>
    <dbReference type="NCBI Taxonomy" id="155640"/>
    <lineage>
        <taxon>Eukaryota</taxon>
        <taxon>Viridiplantae</taxon>
        <taxon>Streptophyta</taxon>
        <taxon>Embryophyta</taxon>
        <taxon>Tracheophyta</taxon>
        <taxon>Spermatophyta</taxon>
        <taxon>Magnoliopsida</taxon>
        <taxon>eudicotyledons</taxon>
        <taxon>Gunneridae</taxon>
        <taxon>Pentapetalae</taxon>
        <taxon>rosids</taxon>
        <taxon>malvids</taxon>
        <taxon>Sapindales</taxon>
        <taxon>Meliaceae</taxon>
        <taxon>Melia</taxon>
    </lineage>
</organism>
<dbReference type="EMBL" id="CM051394">
    <property type="protein sequence ID" value="KAJ4728697.1"/>
    <property type="molecule type" value="Genomic_DNA"/>
</dbReference>
<comment type="caution">
    <text evidence="1">The sequence shown here is derived from an EMBL/GenBank/DDBJ whole genome shotgun (WGS) entry which is preliminary data.</text>
</comment>
<name>A0ACC1YZ00_MELAZ</name>
<gene>
    <name evidence="1" type="ORF">OWV82_001587</name>
</gene>
<keyword evidence="2" id="KW-1185">Reference proteome</keyword>
<evidence type="ECO:0000313" key="1">
    <source>
        <dbReference type="EMBL" id="KAJ4728697.1"/>
    </source>
</evidence>
<dbReference type="Proteomes" id="UP001164539">
    <property type="component" value="Chromosome 1"/>
</dbReference>
<sequence length="295" mass="33484">MKSNEKLPCVLAIPSTISVVPQLNYRWKGEFEIQGGGGLARTCNGIQAHLSTCSSPKVLEIAQKLPQKILLEEVPRLKKWPAQFLKNHATEDNIALYFFACDVESYERGYKDLLECMIKNDLSLKGNVDELELLIFPSNLLPENSQRWNKKLFLWGVLRGSRVNCLSEQPVLQQAICICSRNEDQPNKNRHLSDFPFFGSQNLCSAAHSNESLSADSLSYNAHQRTKSFTLLEPLASGRMDEIRGSKELSIEDRLVNLQTSLVIQDGRVYSAKTEQARDMLHMDSFEIYMETGRR</sequence>
<protein>
    <submittedName>
        <fullName evidence="1">RING/FYVE/PHD zinc finger superfamily protein</fullName>
    </submittedName>
</protein>
<reference evidence="1 2" key="1">
    <citation type="journal article" date="2023" name="Science">
        <title>Complex scaffold remodeling in plant triterpene biosynthesis.</title>
        <authorList>
            <person name="De La Pena R."/>
            <person name="Hodgson H."/>
            <person name="Liu J.C."/>
            <person name="Stephenson M.J."/>
            <person name="Martin A.C."/>
            <person name="Owen C."/>
            <person name="Harkess A."/>
            <person name="Leebens-Mack J."/>
            <person name="Jimenez L.E."/>
            <person name="Osbourn A."/>
            <person name="Sattely E.S."/>
        </authorList>
    </citation>
    <scope>NUCLEOTIDE SEQUENCE [LARGE SCALE GENOMIC DNA]</scope>
    <source>
        <strain evidence="2">cv. JPN11</strain>
        <tissue evidence="1">Leaf</tissue>
    </source>
</reference>
<proteinExistence type="predicted"/>
<evidence type="ECO:0000313" key="2">
    <source>
        <dbReference type="Proteomes" id="UP001164539"/>
    </source>
</evidence>
<accession>A0ACC1YZ00</accession>